<dbReference type="InterPro" id="IPR006710">
    <property type="entry name" value="Glyco_hydro_43"/>
</dbReference>
<reference evidence="6" key="1">
    <citation type="journal article" date="2019" name="Int. J. Syst. Evol. Microbiol.">
        <title>The Global Catalogue of Microorganisms (GCM) 10K type strain sequencing project: providing services to taxonomists for standard genome sequencing and annotation.</title>
        <authorList>
            <consortium name="The Broad Institute Genomics Platform"/>
            <consortium name="The Broad Institute Genome Sequencing Center for Infectious Disease"/>
            <person name="Wu L."/>
            <person name="Ma J."/>
        </authorList>
    </citation>
    <scope>NUCLEOTIDE SEQUENCE [LARGE SCALE GENOMIC DNA]</scope>
    <source>
        <strain evidence="6">KCTC 42866</strain>
    </source>
</reference>
<comment type="caution">
    <text evidence="5">The sequence shown here is derived from an EMBL/GenBank/DDBJ whole genome shotgun (WGS) entry which is preliminary data.</text>
</comment>
<dbReference type="GO" id="GO:0016787">
    <property type="term" value="F:hydrolase activity"/>
    <property type="evidence" value="ECO:0007669"/>
    <property type="project" value="UniProtKB-KW"/>
</dbReference>
<evidence type="ECO:0000256" key="1">
    <source>
        <dbReference type="ARBA" id="ARBA00009865"/>
    </source>
</evidence>
<dbReference type="PANTHER" id="PTHR22925">
    <property type="entry name" value="GLYCOSYL HYDROLASE 43 FAMILY MEMBER"/>
    <property type="match status" value="1"/>
</dbReference>
<keyword evidence="3 4" id="KW-0326">Glycosidase</keyword>
<dbReference type="EMBL" id="JBHULL010000001">
    <property type="protein sequence ID" value="MFD2580882.1"/>
    <property type="molecule type" value="Genomic_DNA"/>
</dbReference>
<sequence>MNILNDRIKMLLIVLLISCYNLSFSNEVHSSIDTLFKGNNTLIDTDGKPVNAHGAGVLYHKGVYYLFGEVKKGKTWLVPDQQWEDFRVPAGGVSCYSSTDLKHWKNRGVVLKPTTNNPDYDLDTGRVIERPKVIYNERTKKFVMWMHIDKNDYSYSRGGVAVSDNPFGPYKYLGSVAPNHQMLRDMTLFKDDDGKAYLIYSSENNNTMHVCLLSDDYLKPTKTYTRILEDKGRESPAIFKNKGKYFLITSGCTGWSPNAASYAVADHIMGPWTVHENPCKGPNAEVSFFSQGAFVLPVANKPGTFIFMADRWNKTDLEKSSYLWLPIRISNDKIEIHNIYKR</sequence>
<dbReference type="RefSeq" id="WP_379073563.1">
    <property type="nucleotide sequence ID" value="NZ_JBHULL010000001.1"/>
</dbReference>
<accession>A0ABW5MCD6</accession>
<dbReference type="CDD" id="cd18825">
    <property type="entry name" value="GH43_CtGH43-like"/>
    <property type="match status" value="1"/>
</dbReference>
<organism evidence="5 6">
    <name type="scientific">Pedobacter vanadiisoli</name>
    <dbReference type="NCBI Taxonomy" id="1761975"/>
    <lineage>
        <taxon>Bacteria</taxon>
        <taxon>Pseudomonadati</taxon>
        <taxon>Bacteroidota</taxon>
        <taxon>Sphingobacteriia</taxon>
        <taxon>Sphingobacteriales</taxon>
        <taxon>Sphingobacteriaceae</taxon>
        <taxon>Pedobacter</taxon>
    </lineage>
</organism>
<dbReference type="Proteomes" id="UP001597461">
    <property type="component" value="Unassembled WGS sequence"/>
</dbReference>
<dbReference type="PANTHER" id="PTHR22925:SF3">
    <property type="entry name" value="GLYCOSYL HYDROLASE FAMILY PROTEIN 43"/>
    <property type="match status" value="1"/>
</dbReference>
<dbReference type="SUPFAM" id="SSF75005">
    <property type="entry name" value="Arabinanase/levansucrase/invertase"/>
    <property type="match status" value="1"/>
</dbReference>
<name>A0ABW5MCD6_9SPHI</name>
<evidence type="ECO:0000313" key="6">
    <source>
        <dbReference type="Proteomes" id="UP001597461"/>
    </source>
</evidence>
<comment type="similarity">
    <text evidence="1 4">Belongs to the glycosyl hydrolase 43 family.</text>
</comment>
<keyword evidence="6" id="KW-1185">Reference proteome</keyword>
<evidence type="ECO:0000256" key="2">
    <source>
        <dbReference type="ARBA" id="ARBA00022801"/>
    </source>
</evidence>
<protein>
    <submittedName>
        <fullName evidence="5">Glycoside hydrolase family 43 protein</fullName>
    </submittedName>
</protein>
<evidence type="ECO:0000256" key="3">
    <source>
        <dbReference type="ARBA" id="ARBA00023295"/>
    </source>
</evidence>
<gene>
    <name evidence="5" type="ORF">ACFSR6_00160</name>
</gene>
<dbReference type="Gene3D" id="2.115.10.20">
    <property type="entry name" value="Glycosyl hydrolase domain, family 43"/>
    <property type="match status" value="1"/>
</dbReference>
<evidence type="ECO:0000313" key="5">
    <source>
        <dbReference type="EMBL" id="MFD2580882.1"/>
    </source>
</evidence>
<keyword evidence="2 4" id="KW-0378">Hydrolase</keyword>
<dbReference type="InterPro" id="IPR023296">
    <property type="entry name" value="Glyco_hydro_beta-prop_sf"/>
</dbReference>
<proteinExistence type="inferred from homology"/>
<evidence type="ECO:0000256" key="4">
    <source>
        <dbReference type="RuleBase" id="RU361187"/>
    </source>
</evidence>
<dbReference type="Pfam" id="PF04616">
    <property type="entry name" value="Glyco_hydro_43"/>
    <property type="match status" value="1"/>
</dbReference>